<reference evidence="10 11" key="1">
    <citation type="journal article" date="2016" name="Nat. Commun.">
        <title>Thousands of microbial genomes shed light on interconnected biogeochemical processes in an aquifer system.</title>
        <authorList>
            <person name="Anantharaman K."/>
            <person name="Brown C.T."/>
            <person name="Hug L.A."/>
            <person name="Sharon I."/>
            <person name="Castelle C.J."/>
            <person name="Probst A.J."/>
            <person name="Thomas B.C."/>
            <person name="Singh A."/>
            <person name="Wilkins M.J."/>
            <person name="Karaoz U."/>
            <person name="Brodie E.L."/>
            <person name="Williams K.H."/>
            <person name="Hubbard S.S."/>
            <person name="Banfield J.F."/>
        </authorList>
    </citation>
    <scope>NUCLEOTIDE SEQUENCE [LARGE SCALE GENOMIC DNA]</scope>
</reference>
<keyword evidence="2 8" id="KW-0808">Transferase</keyword>
<dbReference type="CDD" id="cd00077">
    <property type="entry name" value="HDc"/>
    <property type="match status" value="1"/>
</dbReference>
<evidence type="ECO:0000256" key="7">
    <source>
        <dbReference type="ARBA" id="ARBA00022842"/>
    </source>
</evidence>
<sequence length="490" mass="56154">MTIELKVPENIINIAKTLQNKGFSAYLVGGCVRDLLMNREPNDWDMTTNAKPEQIVESFAKTFYENDFGTVTVVDEQETDPRLKNIEITPFRKEGGYSDFRHPDEIIFADNLEDDLSRRDFTINALAYDPLENSLKDIYSGLKDIKDKVVRAVGDPDQRFNEDALRIMRAVRFSAQLGFNIEPATLASAKNNSRLLEKISKERIRDEFTKIIMSPNPAEGIVSCEKIGILPFVLPELAQTIGIEQNRSHIYTVWEHSLRALQHGADRDFPFHVRLSALLHDIGKPKSRRFSEEIKDHTFYGHEVVGERMVEKILTDLKYPNQIIETVVKLVRNHMFFSDPEQISLSAVRRIIANVGPDLVWDLMKLRACDRIGMGRPKEDPYRLRKYEAMVEEAMRAPTSVKMLKIDGDDLMELLHEKPGPKIGYVLNALLEEVLEEPELNTIEYLKKRAGEMIELPLAEIVALAEKGKEKKEAVEAEELKKIQKKHKVN</sequence>
<protein>
    <recommendedName>
        <fullName evidence="9">HD domain-containing protein</fullName>
    </recommendedName>
</protein>
<keyword evidence="5" id="KW-0479">Metal-binding</keyword>
<dbReference type="SUPFAM" id="SSF81301">
    <property type="entry name" value="Nucleotidyltransferase"/>
    <property type="match status" value="1"/>
</dbReference>
<dbReference type="InterPro" id="IPR032828">
    <property type="entry name" value="PolyA_RNA-bd"/>
</dbReference>
<dbReference type="Gene3D" id="3.30.460.10">
    <property type="entry name" value="Beta Polymerase, domain 2"/>
    <property type="match status" value="1"/>
</dbReference>
<dbReference type="Gene3D" id="1.10.246.80">
    <property type="match status" value="1"/>
</dbReference>
<dbReference type="STRING" id="1802436.A2370_02155"/>
<evidence type="ECO:0000256" key="5">
    <source>
        <dbReference type="ARBA" id="ARBA00022723"/>
    </source>
</evidence>
<keyword evidence="3" id="KW-0819">tRNA processing</keyword>
<dbReference type="GO" id="GO:0000049">
    <property type="term" value="F:tRNA binding"/>
    <property type="evidence" value="ECO:0007669"/>
    <property type="project" value="TreeGrafter"/>
</dbReference>
<dbReference type="Proteomes" id="UP000176222">
    <property type="component" value="Unassembled WGS sequence"/>
</dbReference>
<dbReference type="EMBL" id="MHTH01000007">
    <property type="protein sequence ID" value="OHA58746.1"/>
    <property type="molecule type" value="Genomic_DNA"/>
</dbReference>
<name>A0A1G2QDT9_9BACT</name>
<comment type="cofactor">
    <cofactor evidence="1">
        <name>Mg(2+)</name>
        <dbReference type="ChEBI" id="CHEBI:18420"/>
    </cofactor>
</comment>
<organism evidence="10 11">
    <name type="scientific">Candidatus Vogelbacteria bacterium RIFOXYB1_FULL_42_16</name>
    <dbReference type="NCBI Taxonomy" id="1802436"/>
    <lineage>
        <taxon>Bacteria</taxon>
        <taxon>Candidatus Vogeliibacteriota</taxon>
    </lineage>
</organism>
<feature type="domain" description="HD" evidence="9">
    <location>
        <begin position="253"/>
        <end position="375"/>
    </location>
</feature>
<dbReference type="GO" id="GO:0046872">
    <property type="term" value="F:metal ion binding"/>
    <property type="evidence" value="ECO:0007669"/>
    <property type="project" value="UniProtKB-KW"/>
</dbReference>
<dbReference type="Pfam" id="PF12627">
    <property type="entry name" value="PolyA_pol_RNAbd"/>
    <property type="match status" value="1"/>
</dbReference>
<dbReference type="InterPro" id="IPR002646">
    <property type="entry name" value="PolA_pol_head_dom"/>
</dbReference>
<dbReference type="NCBIfam" id="TIGR00277">
    <property type="entry name" value="HDIG"/>
    <property type="match status" value="1"/>
</dbReference>
<keyword evidence="4" id="KW-0548">Nucleotidyltransferase</keyword>
<keyword evidence="8" id="KW-0694">RNA-binding</keyword>
<evidence type="ECO:0000256" key="8">
    <source>
        <dbReference type="RuleBase" id="RU003953"/>
    </source>
</evidence>
<proteinExistence type="inferred from homology"/>
<evidence type="ECO:0000256" key="2">
    <source>
        <dbReference type="ARBA" id="ARBA00022679"/>
    </source>
</evidence>
<dbReference type="Pfam" id="PF01743">
    <property type="entry name" value="PolyA_pol"/>
    <property type="match status" value="1"/>
</dbReference>
<keyword evidence="6" id="KW-0547">Nucleotide-binding</keyword>
<dbReference type="SMART" id="SM00471">
    <property type="entry name" value="HDc"/>
    <property type="match status" value="1"/>
</dbReference>
<keyword evidence="7" id="KW-0460">Magnesium</keyword>
<evidence type="ECO:0000256" key="1">
    <source>
        <dbReference type="ARBA" id="ARBA00001946"/>
    </source>
</evidence>
<dbReference type="CDD" id="cd05398">
    <property type="entry name" value="NT_ClassII-CCAase"/>
    <property type="match status" value="1"/>
</dbReference>
<dbReference type="GO" id="GO:0016779">
    <property type="term" value="F:nucleotidyltransferase activity"/>
    <property type="evidence" value="ECO:0007669"/>
    <property type="project" value="UniProtKB-KW"/>
</dbReference>
<evidence type="ECO:0000256" key="3">
    <source>
        <dbReference type="ARBA" id="ARBA00022694"/>
    </source>
</evidence>
<comment type="caution">
    <text evidence="10">The sequence shown here is derived from an EMBL/GenBank/DDBJ whole genome shotgun (WGS) entry which is preliminary data.</text>
</comment>
<evidence type="ECO:0000256" key="6">
    <source>
        <dbReference type="ARBA" id="ARBA00022741"/>
    </source>
</evidence>
<dbReference type="PANTHER" id="PTHR46173">
    <property type="entry name" value="CCA TRNA NUCLEOTIDYLTRANSFERASE 1, MITOCHONDRIAL"/>
    <property type="match status" value="1"/>
</dbReference>
<comment type="similarity">
    <text evidence="8">Belongs to the tRNA nucleotidyltransferase/poly(A) polymerase family.</text>
</comment>
<dbReference type="InterPro" id="IPR006674">
    <property type="entry name" value="HD_domain"/>
</dbReference>
<dbReference type="Pfam" id="PF01966">
    <property type="entry name" value="HD"/>
    <property type="match status" value="1"/>
</dbReference>
<dbReference type="PROSITE" id="PS51831">
    <property type="entry name" value="HD"/>
    <property type="match status" value="1"/>
</dbReference>
<evidence type="ECO:0000313" key="10">
    <source>
        <dbReference type="EMBL" id="OHA58746.1"/>
    </source>
</evidence>
<dbReference type="InterPro" id="IPR006675">
    <property type="entry name" value="HDIG_dom"/>
</dbReference>
<accession>A0A1G2QDT9</accession>
<dbReference type="AlphaFoldDB" id="A0A1G2QDT9"/>
<gene>
    <name evidence="10" type="ORF">A2370_02155</name>
</gene>
<dbReference type="PANTHER" id="PTHR46173:SF1">
    <property type="entry name" value="CCA TRNA NUCLEOTIDYLTRANSFERASE 1, MITOCHONDRIAL"/>
    <property type="match status" value="1"/>
</dbReference>
<dbReference type="InterPro" id="IPR003607">
    <property type="entry name" value="HD/PDEase_dom"/>
</dbReference>
<dbReference type="InterPro" id="IPR050264">
    <property type="entry name" value="Bact_CCA-adding_enz_type3_sf"/>
</dbReference>
<evidence type="ECO:0000259" key="9">
    <source>
        <dbReference type="PROSITE" id="PS51831"/>
    </source>
</evidence>
<evidence type="ECO:0000256" key="4">
    <source>
        <dbReference type="ARBA" id="ARBA00022695"/>
    </source>
</evidence>
<evidence type="ECO:0000313" key="11">
    <source>
        <dbReference type="Proteomes" id="UP000176222"/>
    </source>
</evidence>
<dbReference type="Gene3D" id="1.10.3090.10">
    <property type="entry name" value="cca-adding enzyme, domain 2"/>
    <property type="match status" value="1"/>
</dbReference>
<dbReference type="GO" id="GO:0000166">
    <property type="term" value="F:nucleotide binding"/>
    <property type="evidence" value="ECO:0007669"/>
    <property type="project" value="UniProtKB-KW"/>
</dbReference>
<dbReference type="SUPFAM" id="SSF81891">
    <property type="entry name" value="Poly A polymerase C-terminal region-like"/>
    <property type="match status" value="1"/>
</dbReference>
<dbReference type="GO" id="GO:0008033">
    <property type="term" value="P:tRNA processing"/>
    <property type="evidence" value="ECO:0007669"/>
    <property type="project" value="UniProtKB-KW"/>
</dbReference>
<dbReference type="InterPro" id="IPR043519">
    <property type="entry name" value="NT_sf"/>
</dbReference>